<name>A0A1Y3UCA5_9ACTN</name>
<feature type="transmembrane region" description="Helical" evidence="8">
    <location>
        <begin position="54"/>
        <end position="76"/>
    </location>
</feature>
<organism evidence="10 11">
    <name type="scientific">Enorma massiliensis</name>
    <dbReference type="NCBI Taxonomy" id="1472761"/>
    <lineage>
        <taxon>Bacteria</taxon>
        <taxon>Bacillati</taxon>
        <taxon>Actinomycetota</taxon>
        <taxon>Coriobacteriia</taxon>
        <taxon>Coriobacteriales</taxon>
        <taxon>Coriobacteriaceae</taxon>
        <taxon>Enorma</taxon>
    </lineage>
</organism>
<evidence type="ECO:0000256" key="3">
    <source>
        <dbReference type="ARBA" id="ARBA00022475"/>
    </source>
</evidence>
<evidence type="ECO:0000256" key="7">
    <source>
        <dbReference type="SAM" id="MobiDB-lite"/>
    </source>
</evidence>
<dbReference type="Pfam" id="PF03458">
    <property type="entry name" value="Gly_transporter"/>
    <property type="match status" value="2"/>
</dbReference>
<evidence type="ECO:0000313" key="11">
    <source>
        <dbReference type="Proteomes" id="UP000196560"/>
    </source>
</evidence>
<feature type="domain" description="Glycine transporter" evidence="9">
    <location>
        <begin position="116"/>
        <end position="189"/>
    </location>
</feature>
<comment type="caution">
    <text evidence="10">The sequence shown here is derived from an EMBL/GenBank/DDBJ whole genome shotgun (WGS) entry which is preliminary data.</text>
</comment>
<comment type="similarity">
    <text evidence="2">Belongs to the UPF0126 family.</text>
</comment>
<keyword evidence="11" id="KW-1185">Reference proteome</keyword>
<gene>
    <name evidence="10" type="ORF">B5G21_05090</name>
</gene>
<accession>A0A1Y3UCA5</accession>
<dbReference type="Proteomes" id="UP000196560">
    <property type="component" value="Unassembled WGS sequence"/>
</dbReference>
<evidence type="ECO:0000256" key="2">
    <source>
        <dbReference type="ARBA" id="ARBA00008193"/>
    </source>
</evidence>
<feature type="transmembrane region" description="Helical" evidence="8">
    <location>
        <begin position="144"/>
        <end position="162"/>
    </location>
</feature>
<protein>
    <recommendedName>
        <fullName evidence="9">Glycine transporter domain-containing protein</fullName>
    </recommendedName>
</protein>
<proteinExistence type="inferred from homology"/>
<keyword evidence="3" id="KW-1003">Cell membrane</keyword>
<feature type="compositionally biased region" description="Basic residues" evidence="7">
    <location>
        <begin position="282"/>
        <end position="297"/>
    </location>
</feature>
<keyword evidence="6 8" id="KW-0472">Membrane</keyword>
<dbReference type="RefSeq" id="WP_087186302.1">
    <property type="nucleotide sequence ID" value="NZ_DBFBJE010000029.1"/>
</dbReference>
<evidence type="ECO:0000256" key="4">
    <source>
        <dbReference type="ARBA" id="ARBA00022692"/>
    </source>
</evidence>
<comment type="subcellular location">
    <subcellularLocation>
        <location evidence="1">Cell membrane</location>
        <topology evidence="1">Multi-pass membrane protein</topology>
    </subcellularLocation>
</comment>
<feature type="transmembrane region" description="Helical" evidence="8">
    <location>
        <begin position="26"/>
        <end position="47"/>
    </location>
</feature>
<feature type="domain" description="Glycine transporter" evidence="9">
    <location>
        <begin position="32"/>
        <end position="103"/>
    </location>
</feature>
<feature type="region of interest" description="Disordered" evidence="7">
    <location>
        <begin position="264"/>
        <end position="297"/>
    </location>
</feature>
<dbReference type="GO" id="GO:0005886">
    <property type="term" value="C:plasma membrane"/>
    <property type="evidence" value="ECO:0007669"/>
    <property type="project" value="UniProtKB-SubCell"/>
</dbReference>
<dbReference type="PANTHER" id="PTHR30506">
    <property type="entry name" value="INNER MEMBRANE PROTEIN"/>
    <property type="match status" value="1"/>
</dbReference>
<feature type="compositionally biased region" description="Basic and acidic residues" evidence="7">
    <location>
        <begin position="264"/>
        <end position="281"/>
    </location>
</feature>
<reference evidence="11" key="1">
    <citation type="submission" date="2017-04" db="EMBL/GenBank/DDBJ databases">
        <title>Function of individual gut microbiota members based on whole genome sequencing of pure cultures obtained from chicken caecum.</title>
        <authorList>
            <person name="Medvecky M."/>
            <person name="Cejkova D."/>
            <person name="Polansky O."/>
            <person name="Karasova D."/>
            <person name="Kubasova T."/>
            <person name="Cizek A."/>
            <person name="Rychlik I."/>
        </authorList>
    </citation>
    <scope>NUCLEOTIDE SEQUENCE [LARGE SCALE GENOMIC DNA]</scope>
    <source>
        <strain evidence="11">An70</strain>
    </source>
</reference>
<evidence type="ECO:0000259" key="9">
    <source>
        <dbReference type="Pfam" id="PF03458"/>
    </source>
</evidence>
<dbReference type="PANTHER" id="PTHR30506:SF3">
    <property type="entry name" value="UPF0126 INNER MEMBRANE PROTEIN YADS-RELATED"/>
    <property type="match status" value="1"/>
</dbReference>
<sequence length="297" mass="32343">MHPVFAAAPAAAVAVAQSGVASQQAAVPLGIEMFVVVVSSVTGVLSARQHKLDFVGALWLAVLVGLGGGLLRDIILQVGDVYILNQPLALPTSLIAATITFVFPMIVERQDRIIDILDIFAVGLYSAVGADKAMVYGFEPTVCVMMGFFTAVGGGLLRDICLAKTPSIFKRGNFYAIAAIAGSTAYIFLVQGCSVNNIAALTFSTALTMFVRWLSLHYNIQSPTEVDLTRVVPRRHRTADVAGARREVTARSADALADRRERTLADIQERREQERRKEALSRLKRMRRKRGQRKLDV</sequence>
<keyword evidence="4 8" id="KW-0812">Transmembrane</keyword>
<evidence type="ECO:0000256" key="1">
    <source>
        <dbReference type="ARBA" id="ARBA00004651"/>
    </source>
</evidence>
<dbReference type="eggNOG" id="COG2860">
    <property type="taxonomic scope" value="Bacteria"/>
</dbReference>
<feature type="transmembrane region" description="Helical" evidence="8">
    <location>
        <begin position="88"/>
        <end position="107"/>
    </location>
</feature>
<evidence type="ECO:0000256" key="6">
    <source>
        <dbReference type="ARBA" id="ARBA00023136"/>
    </source>
</evidence>
<keyword evidence="5 8" id="KW-1133">Transmembrane helix</keyword>
<feature type="transmembrane region" description="Helical" evidence="8">
    <location>
        <begin position="174"/>
        <end position="192"/>
    </location>
</feature>
<evidence type="ECO:0000313" key="10">
    <source>
        <dbReference type="EMBL" id="OUN42990.1"/>
    </source>
</evidence>
<dbReference type="InterPro" id="IPR005115">
    <property type="entry name" value="Gly_transporter"/>
</dbReference>
<evidence type="ECO:0000256" key="8">
    <source>
        <dbReference type="SAM" id="Phobius"/>
    </source>
</evidence>
<dbReference type="AlphaFoldDB" id="A0A1Y3UCA5"/>
<evidence type="ECO:0000256" key="5">
    <source>
        <dbReference type="ARBA" id="ARBA00022989"/>
    </source>
</evidence>
<dbReference type="EMBL" id="NFHO01000005">
    <property type="protein sequence ID" value="OUN42990.1"/>
    <property type="molecule type" value="Genomic_DNA"/>
</dbReference>